<evidence type="ECO:0000313" key="1">
    <source>
        <dbReference type="EMBL" id="AVG45901.1"/>
    </source>
</evidence>
<proteinExistence type="predicted"/>
<dbReference type="EMBL" id="MG602507">
    <property type="protein sequence ID" value="AVG45901.1"/>
    <property type="molecule type" value="Genomic_DNA"/>
</dbReference>
<dbReference type="Proteomes" id="UP000280369">
    <property type="component" value="Segment"/>
</dbReference>
<reference evidence="1" key="1">
    <citation type="journal article" date="2017" name="Front. Microbiol.">
        <title>Genome Characterization of the First Mimiviruses of Lineage C Isolated in Brazil.</title>
        <authorList>
            <person name="Assis F.L."/>
            <person name="Franco-Luiz A.P.M."/>
            <person name="Dos Santos R.N."/>
            <person name="Campos F.S."/>
            <person name="Dornas F.P."/>
            <person name="Borato P.V.M."/>
            <person name="Franco A.C."/>
            <person name="Abrahao J.S."/>
            <person name="Colson P."/>
            <person name="Scola B."/>
        </authorList>
    </citation>
    <scope>NUCLEOTIDE SEQUENCE [LARGE SCALE GENOMIC DNA]</scope>
</reference>
<protein>
    <submittedName>
        <fullName evidence="1">Uncharacterized protein</fullName>
    </submittedName>
</protein>
<sequence>METMDYVRTPLNDTNMFGTYIANIDSYLPLHLTVFTHQEYAVTFGQILTQILDIIKDVSKSQTINVCMNMYHHMIQKQDHIFQAVHDHLMSVFDSSDSQSVFDRKVMEELSQLFMTGTAKTTSKTEPLEVQDMEVVEIIESMQLEFVEMESQNFVATTTFQPTNEIPQPYEPIHIEQVDNNIHVVVDGLNFFASLLSTTTKDQNQEKMGYMTVDRSVQKHQFECHVEMKRTIETMIKFFDMAVPFGSHIHVVVKRFGSKKIWSAFKTLFASMLMSDSSTNHTYQLFIAKCEDRADGEADDRLTMRLAVELSKSQNRVFIVSNDNYRSMAQHWNLPCHYKKITDDSPAFGKRTIHNLEAEELYEDCQEVGDISTIKFKFSIETMRTGLDLAEIQMEQWICEGIYGY</sequence>
<organism evidence="1">
    <name type="scientific">Acanthamoeba polyphaga mimivirus</name>
    <name type="common">APMV</name>
    <dbReference type="NCBI Taxonomy" id="212035"/>
    <lineage>
        <taxon>Viruses</taxon>
        <taxon>Varidnaviria</taxon>
        <taxon>Bamfordvirae</taxon>
        <taxon>Nucleocytoviricota</taxon>
        <taxon>Megaviricetes</taxon>
        <taxon>Imitervirales</taxon>
        <taxon>Mimiviridae</taxon>
        <taxon>Megamimivirinae</taxon>
        <taxon>Mimivirus</taxon>
        <taxon>Mimivirus bradfordmassiliense</taxon>
    </lineage>
</organism>
<name>A0A2L2DIA6_MIMIV</name>
<organismHost>
    <name type="scientific">Acanthamoeba polyphaga</name>
    <name type="common">Amoeba</name>
    <dbReference type="NCBI Taxonomy" id="5757"/>
</organismHost>
<accession>A0A2L2DIA6</accession>